<proteinExistence type="predicted"/>
<dbReference type="Gene3D" id="3.30.310.210">
    <property type="match status" value="1"/>
</dbReference>
<dbReference type="Pfam" id="PF00013">
    <property type="entry name" value="KH_1"/>
    <property type="match status" value="4"/>
</dbReference>
<evidence type="ECO:0000256" key="3">
    <source>
        <dbReference type="ARBA" id="ARBA00022884"/>
    </source>
</evidence>
<feature type="domain" description="K Homology" evidence="7">
    <location>
        <begin position="117"/>
        <end position="189"/>
    </location>
</feature>
<comment type="caution">
    <text evidence="8">The sequence shown here is derived from an EMBL/GenBank/DDBJ whole genome shotgun (WGS) entry which is preliminary data.</text>
</comment>
<dbReference type="GO" id="GO:0003723">
    <property type="term" value="F:RNA binding"/>
    <property type="evidence" value="ECO:0007669"/>
    <property type="project" value="UniProtKB-UniRule"/>
</dbReference>
<dbReference type="AlphaFoldDB" id="A0AAV8QA45"/>
<keyword evidence="2" id="KW-0677">Repeat</keyword>
<evidence type="ECO:0000256" key="2">
    <source>
        <dbReference type="ARBA" id="ARBA00022737"/>
    </source>
</evidence>
<feature type="chain" id="PRO_5043899990" description="K Homology domain-containing protein" evidence="6">
    <location>
        <begin position="23"/>
        <end position="638"/>
    </location>
</feature>
<accession>A0AAV8QA45</accession>
<keyword evidence="3 5" id="KW-0694">RNA-binding</keyword>
<evidence type="ECO:0000313" key="9">
    <source>
        <dbReference type="Proteomes" id="UP001222027"/>
    </source>
</evidence>
<dbReference type="Gene3D" id="3.30.1370.10">
    <property type="entry name" value="K Homology domain, type 1"/>
    <property type="match status" value="2"/>
</dbReference>
<dbReference type="InterPro" id="IPR004087">
    <property type="entry name" value="KH_dom"/>
</dbReference>
<evidence type="ECO:0000313" key="8">
    <source>
        <dbReference type="EMBL" id="KAJ8471190.1"/>
    </source>
</evidence>
<organism evidence="8 9">
    <name type="scientific">Ensete ventricosum</name>
    <name type="common">Abyssinian banana</name>
    <name type="synonym">Musa ensete</name>
    <dbReference type="NCBI Taxonomy" id="4639"/>
    <lineage>
        <taxon>Eukaryota</taxon>
        <taxon>Viridiplantae</taxon>
        <taxon>Streptophyta</taxon>
        <taxon>Embryophyta</taxon>
        <taxon>Tracheophyta</taxon>
        <taxon>Spermatophyta</taxon>
        <taxon>Magnoliopsida</taxon>
        <taxon>Liliopsida</taxon>
        <taxon>Zingiberales</taxon>
        <taxon>Musaceae</taxon>
        <taxon>Ensete</taxon>
    </lineage>
</organism>
<dbReference type="FunFam" id="3.30.310.210:FF:000002">
    <property type="entry name" value="KH domain-containing protein"/>
    <property type="match status" value="1"/>
</dbReference>
<feature type="domain" description="K Homology" evidence="7">
    <location>
        <begin position="358"/>
        <end position="430"/>
    </location>
</feature>
<gene>
    <name evidence="8" type="ORF">OPV22_025533</name>
</gene>
<dbReference type="InterPro" id="IPR004088">
    <property type="entry name" value="KH_dom_type_1"/>
</dbReference>
<evidence type="ECO:0000256" key="5">
    <source>
        <dbReference type="PROSITE-ProRule" id="PRU00117"/>
    </source>
</evidence>
<dbReference type="PANTHER" id="PTHR10288">
    <property type="entry name" value="KH DOMAIN CONTAINING RNA BINDING PROTEIN"/>
    <property type="match status" value="1"/>
</dbReference>
<feature type="domain" description="K Homology" evidence="7">
    <location>
        <begin position="443"/>
        <end position="518"/>
    </location>
</feature>
<reference evidence="8 9" key="1">
    <citation type="submission" date="2022-12" db="EMBL/GenBank/DDBJ databases">
        <title>Chromosome-scale assembly of the Ensete ventricosum genome.</title>
        <authorList>
            <person name="Dussert Y."/>
            <person name="Stocks J."/>
            <person name="Wendawek A."/>
            <person name="Woldeyes F."/>
            <person name="Nichols R.A."/>
            <person name="Borrell J.S."/>
        </authorList>
    </citation>
    <scope>NUCLEOTIDE SEQUENCE [LARGE SCALE GENOMIC DNA]</scope>
    <source>
        <strain evidence="9">cv. Maze</strain>
        <tissue evidence="8">Seeds</tissue>
    </source>
</reference>
<evidence type="ECO:0000256" key="6">
    <source>
        <dbReference type="SAM" id="SignalP"/>
    </source>
</evidence>
<dbReference type="CDD" id="cd22460">
    <property type="entry name" value="KH-I_PEPPER_rpt2_like"/>
    <property type="match status" value="2"/>
</dbReference>
<dbReference type="GO" id="GO:0005634">
    <property type="term" value="C:nucleus"/>
    <property type="evidence" value="ECO:0007669"/>
    <property type="project" value="UniProtKB-SubCell"/>
</dbReference>
<protein>
    <recommendedName>
        <fullName evidence="7">K Homology domain-containing protein</fullName>
    </recommendedName>
</protein>
<evidence type="ECO:0000256" key="1">
    <source>
        <dbReference type="ARBA" id="ARBA00004123"/>
    </source>
</evidence>
<feature type="domain" description="K Homology" evidence="7">
    <location>
        <begin position="215"/>
        <end position="290"/>
    </location>
</feature>
<keyword evidence="9" id="KW-1185">Reference proteome</keyword>
<dbReference type="GO" id="GO:0009911">
    <property type="term" value="P:positive regulation of flower development"/>
    <property type="evidence" value="ECO:0007669"/>
    <property type="project" value="UniProtKB-ARBA"/>
</dbReference>
<comment type="subcellular location">
    <subcellularLocation>
        <location evidence="1">Nucleus</location>
    </subcellularLocation>
</comment>
<name>A0AAV8QA45_ENSVE</name>
<sequence>MASSSRFLSLFLVTALVSLSFCEGHGRKLIMRGLLSETENGLWTGRDMEEMVMDYKEPGANTNPRGGVFSLVLPRARVCGGPQGFSRKRARSRVGICFKSKRRNPGEERDTYAPGPEDTVFRYLCPGRKIGSIIGRGGEIVKQLRSDTQAKIRIGETIPGCEERVITIFSTRRETNTLEDIGDIVCPAQDALFKVHERLVIDEAVDEEDIDGDNPQVTVRLLVPSDQIGCIIGKGGQIIQGIRSDTGAQVRILKNEHLPACAISSDELLQISGEASVVKKALLQVSSRLHDNPSRSQHLFSSGTPQMLPVGGQFGVPGTTAPVIGIGQLISSYGGYKGDTAVDWPSFYPTPRDETAGKEFSLRLLCPSANIGGVIGKGGVIIKQIRQESGASIKVDSSSVEDDCIITITAKEYFEDPISSSIDAAVRLQPRCSEKTERESGETSYTTRLLVSTSRIGCLIGKGGSIISEMRRSTQANIRILSKENVPKVASEDDEMVQISGDLDTARNALVQVTTRLKANFFERENALSSVPASIPYHPLPNDASEGSRYGGRDAKAHGRGISYSGGYGSSSDLVTSDTYGSYGGSQGGGSSYGAYGGYSSRHGSSGLSGQNTVSHGKHRVGCLEPLLKFYGRDVDLE</sequence>
<dbReference type="EMBL" id="JAQQAF010000007">
    <property type="protein sequence ID" value="KAJ8471190.1"/>
    <property type="molecule type" value="Genomic_DNA"/>
</dbReference>
<evidence type="ECO:0000259" key="7">
    <source>
        <dbReference type="SMART" id="SM00322"/>
    </source>
</evidence>
<dbReference type="SUPFAM" id="SSF54791">
    <property type="entry name" value="Eukaryotic type KH-domain (KH-domain type I)"/>
    <property type="match status" value="4"/>
</dbReference>
<dbReference type="Proteomes" id="UP001222027">
    <property type="component" value="Unassembled WGS sequence"/>
</dbReference>
<keyword evidence="6" id="KW-0732">Signal</keyword>
<evidence type="ECO:0000256" key="4">
    <source>
        <dbReference type="ARBA" id="ARBA00023242"/>
    </source>
</evidence>
<dbReference type="CDD" id="cd22459">
    <property type="entry name" value="KH-I_PEPPER_rpt1_like"/>
    <property type="match status" value="1"/>
</dbReference>
<dbReference type="SMART" id="SM00322">
    <property type="entry name" value="KH"/>
    <property type="match status" value="4"/>
</dbReference>
<dbReference type="InterPro" id="IPR036612">
    <property type="entry name" value="KH_dom_type_1_sf"/>
</dbReference>
<dbReference type="PROSITE" id="PS50084">
    <property type="entry name" value="KH_TYPE_1"/>
    <property type="match status" value="4"/>
</dbReference>
<feature type="signal peptide" evidence="6">
    <location>
        <begin position="1"/>
        <end position="22"/>
    </location>
</feature>
<keyword evidence="4" id="KW-0539">Nucleus</keyword>